<dbReference type="InterPro" id="IPR050426">
    <property type="entry name" value="Glycosyltransferase_28"/>
</dbReference>
<evidence type="ECO:0000256" key="1">
    <source>
        <dbReference type="ARBA" id="ARBA00022679"/>
    </source>
</evidence>
<proteinExistence type="predicted"/>
<reference evidence="3 4" key="1">
    <citation type="submission" date="2023-08" db="EMBL/GenBank/DDBJ databases">
        <title>Black Yeasts Isolated from many extreme environments.</title>
        <authorList>
            <person name="Coleine C."/>
            <person name="Stajich J.E."/>
            <person name="Selbmann L."/>
        </authorList>
    </citation>
    <scope>NUCLEOTIDE SEQUENCE [LARGE SCALE GENOMIC DNA]</scope>
    <source>
        <strain evidence="3 4">CCFEE 536</strain>
    </source>
</reference>
<keyword evidence="1" id="KW-0808">Transferase</keyword>
<dbReference type="Gene3D" id="3.40.50.2000">
    <property type="entry name" value="Glycogen Phosphorylase B"/>
    <property type="match status" value="1"/>
</dbReference>
<name>A0ABR0M210_9PEZI</name>
<evidence type="ECO:0000313" key="3">
    <source>
        <dbReference type="EMBL" id="KAK5276853.1"/>
    </source>
</evidence>
<evidence type="ECO:0000313" key="4">
    <source>
        <dbReference type="Proteomes" id="UP001357485"/>
    </source>
</evidence>
<keyword evidence="4" id="KW-1185">Reference proteome</keyword>
<feature type="non-terminal residue" evidence="3">
    <location>
        <position position="184"/>
    </location>
</feature>
<dbReference type="InterPro" id="IPR002213">
    <property type="entry name" value="UDP_glucos_trans"/>
</dbReference>
<organism evidence="3 4">
    <name type="scientific">Cryomyces antarcticus</name>
    <dbReference type="NCBI Taxonomy" id="329879"/>
    <lineage>
        <taxon>Eukaryota</taxon>
        <taxon>Fungi</taxon>
        <taxon>Dikarya</taxon>
        <taxon>Ascomycota</taxon>
        <taxon>Pezizomycotina</taxon>
        <taxon>Dothideomycetes</taxon>
        <taxon>Dothideomycetes incertae sedis</taxon>
        <taxon>Cryomyces</taxon>
    </lineage>
</organism>
<dbReference type="CDD" id="cd03784">
    <property type="entry name" value="GT1_Gtf-like"/>
    <property type="match status" value="1"/>
</dbReference>
<dbReference type="PANTHER" id="PTHR48050:SF5">
    <property type="entry name" value="UDP-GLUCOSE,STEROL TRANSFERASE"/>
    <property type="match status" value="1"/>
</dbReference>
<accession>A0ABR0M210</accession>
<dbReference type="Proteomes" id="UP001357485">
    <property type="component" value="Unassembled WGS sequence"/>
</dbReference>
<feature type="non-terminal residue" evidence="3">
    <location>
        <position position="1"/>
    </location>
</feature>
<protein>
    <recommendedName>
        <fullName evidence="2">Erythromycin biosynthesis protein CIII-like C-terminal domain-containing protein</fullName>
    </recommendedName>
</protein>
<evidence type="ECO:0000259" key="2">
    <source>
        <dbReference type="Pfam" id="PF06722"/>
    </source>
</evidence>
<dbReference type="InterPro" id="IPR010610">
    <property type="entry name" value="EryCIII-like_C"/>
</dbReference>
<dbReference type="PANTHER" id="PTHR48050">
    <property type="entry name" value="STEROL 3-BETA-GLUCOSYLTRANSFERASE"/>
    <property type="match status" value="1"/>
</dbReference>
<feature type="domain" description="Erythromycin biosynthesis protein CIII-like C-terminal" evidence="2">
    <location>
        <begin position="12"/>
        <end position="114"/>
    </location>
</feature>
<dbReference type="EMBL" id="JAVRRA010003058">
    <property type="protein sequence ID" value="KAK5276853.1"/>
    <property type="molecule type" value="Genomic_DNA"/>
</dbReference>
<gene>
    <name evidence="3" type="ORF">LTR16_010598</name>
</gene>
<comment type="caution">
    <text evidence="3">The sequence shown here is derived from an EMBL/GenBank/DDBJ whole genome shotgun (WGS) entry which is preliminary data.</text>
</comment>
<dbReference type="Pfam" id="PF06722">
    <property type="entry name" value="EryCIII-like_C"/>
    <property type="match status" value="1"/>
</dbReference>
<sequence>LVSEGWGGLGDKDNTPDNIHMLENTPHDWLFPRVSAVVHHGGAGTTAIGLKCGRPTMIVPFFGDQPFWGNMVAAAKAGAHECIPYKKLTAERLAEGIKQCLTDEARENAGKIAKSIEKEGDGAGNAVRSFHRSLPLRGEHSMRCSVLEDRVAVWQLKNTHLRLSALAAELLVERKKIKWHDLKL</sequence>
<dbReference type="SUPFAM" id="SSF53756">
    <property type="entry name" value="UDP-Glycosyltransferase/glycogen phosphorylase"/>
    <property type="match status" value="1"/>
</dbReference>